<dbReference type="PIRSF" id="PIRSF037207">
    <property type="entry name" value="ATE1_euk"/>
    <property type="match status" value="1"/>
</dbReference>
<evidence type="ECO:0000256" key="2">
    <source>
        <dbReference type="ARBA" id="ARBA00022679"/>
    </source>
</evidence>
<keyword evidence="9" id="KW-1185">Reference proteome</keyword>
<dbReference type="GO" id="GO:0004057">
    <property type="term" value="F:arginyl-tRNA--protein transferase activity"/>
    <property type="evidence" value="ECO:0007669"/>
    <property type="project" value="UniProtKB-EC"/>
</dbReference>
<reference evidence="8 9" key="1">
    <citation type="submission" date="2014-04" db="EMBL/GenBank/DDBJ databases">
        <authorList>
            <consortium name="DOE Joint Genome Institute"/>
            <person name="Kuo A."/>
            <person name="Tarkka M."/>
            <person name="Buscot F."/>
            <person name="Kohler A."/>
            <person name="Nagy L.G."/>
            <person name="Floudas D."/>
            <person name="Copeland A."/>
            <person name="Barry K.W."/>
            <person name="Cichocki N."/>
            <person name="Veneault-Fourrey C."/>
            <person name="LaButti K."/>
            <person name="Lindquist E.A."/>
            <person name="Lipzen A."/>
            <person name="Lundell T."/>
            <person name="Morin E."/>
            <person name="Murat C."/>
            <person name="Sun H."/>
            <person name="Tunlid A."/>
            <person name="Henrissat B."/>
            <person name="Grigoriev I.V."/>
            <person name="Hibbett D.S."/>
            <person name="Martin F."/>
            <person name="Nordberg H.P."/>
            <person name="Cantor M.N."/>
            <person name="Hua S.X."/>
        </authorList>
    </citation>
    <scope>NUCLEOTIDE SEQUENCE [LARGE SCALE GENOMIC DNA]</scope>
    <source>
        <strain evidence="8 9">F 1598</strain>
    </source>
</reference>
<dbReference type="OrthoDB" id="74183at2759"/>
<dbReference type="EMBL" id="KN832972">
    <property type="protein sequence ID" value="KIM90668.1"/>
    <property type="molecule type" value="Genomic_DNA"/>
</dbReference>
<evidence type="ECO:0000256" key="4">
    <source>
        <dbReference type="ARBA" id="ARBA00023315"/>
    </source>
</evidence>
<dbReference type="FunCoup" id="A0A0C3BVW4">
    <property type="interactions" value="659"/>
</dbReference>
<dbReference type="PANTHER" id="PTHR21367:SF1">
    <property type="entry name" value="ARGINYL-TRNA--PROTEIN TRANSFERASE 1"/>
    <property type="match status" value="1"/>
</dbReference>
<dbReference type="InterPro" id="IPR030700">
    <property type="entry name" value="N-end_Aminoacyl_Trfase"/>
</dbReference>
<evidence type="ECO:0000256" key="3">
    <source>
        <dbReference type="ARBA" id="ARBA00022786"/>
    </source>
</evidence>
<sequence>MTSFISVVSPTGPGSSMCGYCGPPGGRSQSRSSHNTAGFVASQLSCEIYQKIIDRGWRRSGTYCYKPDLKRSCCPSYTIKLDILEFKPSKSQRKLINRWNRFVLRGNRIDDVTMDNADTSSKKGFSKAPPFSLVHSIHASESLFSDEKFARTFETTLERSVFTPEKYSLFERYQNEIHHDNDTTSSGFKRFLVESPLEYEPIPYTKRRPRHLPSHYGSYHQLYRVDGELIAMAVVDILPNCVSSVYFIYDKKWEKHSLGKLSALREACLANEMHDAGALGMNALYLAFYIHSCQKMRYKADYSPSYLVDPEEFTWHPMEACIPLLDKYRYACFTHPEHSLEGSRDPGPESGQPVPDDVLCEISIIDSMQDDGVVTVVPINSSTSWKRRDFREEVYSHINGLGVDLSKDIILSYSMII</sequence>
<comment type="similarity">
    <text evidence="1 5">Belongs to the R-transferase family.</text>
</comment>
<dbReference type="HOGENOM" id="CLU_020349_2_1_1"/>
<dbReference type="InParanoid" id="A0A0C3BVW4"/>
<dbReference type="InterPro" id="IPR016181">
    <property type="entry name" value="Acyl_CoA_acyltransferase"/>
</dbReference>
<evidence type="ECO:0000313" key="9">
    <source>
        <dbReference type="Proteomes" id="UP000054166"/>
    </source>
</evidence>
<comment type="catalytic activity">
    <reaction evidence="5">
        <text>an N-terminal L-alpha-aminoacyl-[protein] + L-arginyl-tRNA(Arg) = an N-terminal L-arginyl-L-aminoacyl-[protein] + tRNA(Arg) + H(+)</text>
        <dbReference type="Rhea" id="RHEA:10208"/>
        <dbReference type="Rhea" id="RHEA-COMP:9658"/>
        <dbReference type="Rhea" id="RHEA-COMP:9673"/>
        <dbReference type="Rhea" id="RHEA-COMP:10636"/>
        <dbReference type="Rhea" id="RHEA-COMP:10638"/>
        <dbReference type="ChEBI" id="CHEBI:15378"/>
        <dbReference type="ChEBI" id="CHEBI:78442"/>
        <dbReference type="ChEBI" id="CHEBI:78513"/>
        <dbReference type="ChEBI" id="CHEBI:78597"/>
        <dbReference type="ChEBI" id="CHEBI:83562"/>
        <dbReference type="EC" id="2.3.2.8"/>
    </reaction>
</comment>
<dbReference type="GO" id="GO:0005737">
    <property type="term" value="C:cytoplasm"/>
    <property type="evidence" value="ECO:0007669"/>
    <property type="project" value="TreeGrafter"/>
</dbReference>
<organism evidence="8 9">
    <name type="scientific">Piloderma croceum (strain F 1598)</name>
    <dbReference type="NCBI Taxonomy" id="765440"/>
    <lineage>
        <taxon>Eukaryota</taxon>
        <taxon>Fungi</taxon>
        <taxon>Dikarya</taxon>
        <taxon>Basidiomycota</taxon>
        <taxon>Agaricomycotina</taxon>
        <taxon>Agaricomycetes</taxon>
        <taxon>Agaricomycetidae</taxon>
        <taxon>Atheliales</taxon>
        <taxon>Atheliaceae</taxon>
        <taxon>Piloderma</taxon>
    </lineage>
</organism>
<dbReference type="Pfam" id="PF04377">
    <property type="entry name" value="ATE_C"/>
    <property type="match status" value="1"/>
</dbReference>
<dbReference type="InterPro" id="IPR017137">
    <property type="entry name" value="Arg-tRNA-P_Trfase_1_euk"/>
</dbReference>
<protein>
    <recommendedName>
        <fullName evidence="5">Arginyl-tRNA--protein transferase 1</fullName>
        <shortName evidence="5">Arginyltransferase 1</shortName>
        <shortName evidence="5">R-transferase 1</shortName>
        <ecNumber evidence="5">2.3.2.8</ecNumber>
    </recommendedName>
    <alternativeName>
        <fullName evidence="5">Arginine-tRNA--protein transferase 1</fullName>
    </alternativeName>
</protein>
<dbReference type="Proteomes" id="UP000054166">
    <property type="component" value="Unassembled WGS sequence"/>
</dbReference>
<dbReference type="AlphaFoldDB" id="A0A0C3BVW4"/>
<evidence type="ECO:0000256" key="5">
    <source>
        <dbReference type="PIRNR" id="PIRNR037207"/>
    </source>
</evidence>
<feature type="domain" description="N-end rule aminoacyl transferase C-terminal" evidence="7">
    <location>
        <begin position="165"/>
        <end position="308"/>
    </location>
</feature>
<dbReference type="PANTHER" id="PTHR21367">
    <property type="entry name" value="ARGININE-TRNA-PROTEIN TRANSFERASE 1"/>
    <property type="match status" value="1"/>
</dbReference>
<dbReference type="SUPFAM" id="SSF55729">
    <property type="entry name" value="Acyl-CoA N-acyltransferases (Nat)"/>
    <property type="match status" value="1"/>
</dbReference>
<dbReference type="Pfam" id="PF04376">
    <property type="entry name" value="ATE_N"/>
    <property type="match status" value="1"/>
</dbReference>
<evidence type="ECO:0000259" key="7">
    <source>
        <dbReference type="Pfam" id="PF04377"/>
    </source>
</evidence>
<evidence type="ECO:0000313" key="8">
    <source>
        <dbReference type="EMBL" id="KIM90668.1"/>
    </source>
</evidence>
<proteinExistence type="inferred from homology"/>
<reference evidence="9" key="2">
    <citation type="submission" date="2015-01" db="EMBL/GenBank/DDBJ databases">
        <title>Evolutionary Origins and Diversification of the Mycorrhizal Mutualists.</title>
        <authorList>
            <consortium name="DOE Joint Genome Institute"/>
            <consortium name="Mycorrhizal Genomics Consortium"/>
            <person name="Kohler A."/>
            <person name="Kuo A."/>
            <person name="Nagy L.G."/>
            <person name="Floudas D."/>
            <person name="Copeland A."/>
            <person name="Barry K.W."/>
            <person name="Cichocki N."/>
            <person name="Veneault-Fourrey C."/>
            <person name="LaButti K."/>
            <person name="Lindquist E.A."/>
            <person name="Lipzen A."/>
            <person name="Lundell T."/>
            <person name="Morin E."/>
            <person name="Murat C."/>
            <person name="Riley R."/>
            <person name="Ohm R."/>
            <person name="Sun H."/>
            <person name="Tunlid A."/>
            <person name="Henrissat B."/>
            <person name="Grigoriev I.V."/>
            <person name="Hibbett D.S."/>
            <person name="Martin F."/>
        </authorList>
    </citation>
    <scope>NUCLEOTIDE SEQUENCE [LARGE SCALE GENOMIC DNA]</scope>
    <source>
        <strain evidence="9">F 1598</strain>
    </source>
</reference>
<evidence type="ECO:0000256" key="1">
    <source>
        <dbReference type="ARBA" id="ARBA00009991"/>
    </source>
</evidence>
<dbReference type="EC" id="2.3.2.8" evidence="5"/>
<keyword evidence="3 5" id="KW-0833">Ubl conjugation pathway</keyword>
<gene>
    <name evidence="8" type="ORF">PILCRDRAFT_811124</name>
</gene>
<keyword evidence="2 5" id="KW-0808">Transferase</keyword>
<dbReference type="InterPro" id="IPR007472">
    <property type="entry name" value="N-end_Aminoacyl_Trfase_C"/>
</dbReference>
<dbReference type="STRING" id="765440.A0A0C3BVW4"/>
<comment type="function">
    <text evidence="5">Involved in the post-translational conjugation of arginine to the N-terminal aspartate or glutamate of a protein. This arginylation is required for degradation of the protein via the ubiquitin pathway.</text>
</comment>
<dbReference type="InterPro" id="IPR007471">
    <property type="entry name" value="N-end_Aminoacyl_Trfase_N"/>
</dbReference>
<accession>A0A0C3BVW4</accession>
<name>A0A0C3BVW4_PILCF</name>
<evidence type="ECO:0000259" key="6">
    <source>
        <dbReference type="Pfam" id="PF04376"/>
    </source>
</evidence>
<feature type="domain" description="N-end aminoacyl transferase N-terminal" evidence="6">
    <location>
        <begin position="17"/>
        <end position="94"/>
    </location>
</feature>
<keyword evidence="4 5" id="KW-0012">Acyltransferase</keyword>